<dbReference type="SUPFAM" id="SSF51338">
    <property type="entry name" value="Composite domain of metallo-dependent hydrolases"/>
    <property type="match status" value="1"/>
</dbReference>
<dbReference type="GO" id="GO:0102127">
    <property type="term" value="F:8-oxoguanine deaminase activity"/>
    <property type="evidence" value="ECO:0007669"/>
    <property type="project" value="UniProtKB-EC"/>
</dbReference>
<dbReference type="Pfam" id="PF01979">
    <property type="entry name" value="Amidohydro_1"/>
    <property type="match status" value="1"/>
</dbReference>
<reference evidence="6 7" key="1">
    <citation type="submission" date="2020-08" db="EMBL/GenBank/DDBJ databases">
        <title>Aquariorum lacteus gen. nov., sp. nov., a new member of the family Comamonadaceae, isolated from freshwater aquarium.</title>
        <authorList>
            <person name="Chun S.-J."/>
        </authorList>
    </citation>
    <scope>NUCLEOTIDE SEQUENCE [LARGE SCALE GENOMIC DNA]</scope>
    <source>
        <strain evidence="6 7">SJAQ100</strain>
    </source>
</reference>
<dbReference type="InterPro" id="IPR032466">
    <property type="entry name" value="Metal_Hydrolase"/>
</dbReference>
<proteinExistence type="inferred from homology"/>
<evidence type="ECO:0000256" key="3">
    <source>
        <dbReference type="ARBA" id="ARBA00022801"/>
    </source>
</evidence>
<keyword evidence="3 6" id="KW-0378">Hydrolase</keyword>
<name>A0A839HQK3_9BURK</name>
<evidence type="ECO:0000256" key="1">
    <source>
        <dbReference type="ARBA" id="ARBA00006745"/>
    </source>
</evidence>
<dbReference type="CDD" id="cd01298">
    <property type="entry name" value="ATZ_TRZ_like"/>
    <property type="match status" value="1"/>
</dbReference>
<evidence type="ECO:0000259" key="5">
    <source>
        <dbReference type="Pfam" id="PF01979"/>
    </source>
</evidence>
<keyword evidence="2" id="KW-0479">Metal-binding</keyword>
<dbReference type="GO" id="GO:0019239">
    <property type="term" value="F:deaminase activity"/>
    <property type="evidence" value="ECO:0007669"/>
    <property type="project" value="UniProtKB-ARBA"/>
</dbReference>
<comment type="caution">
    <text evidence="6">The sequence shown here is derived from an EMBL/GenBank/DDBJ whole genome shotgun (WGS) entry which is preliminary data.</text>
</comment>
<dbReference type="Gene3D" id="3.20.20.140">
    <property type="entry name" value="Metal-dependent hydrolases"/>
    <property type="match status" value="1"/>
</dbReference>
<dbReference type="EMBL" id="JACIVI010000001">
    <property type="protein sequence ID" value="MBB1161321.1"/>
    <property type="molecule type" value="Genomic_DNA"/>
</dbReference>
<dbReference type="InterPro" id="IPR011059">
    <property type="entry name" value="Metal-dep_hydrolase_composite"/>
</dbReference>
<accession>A0A839HQK3</accession>
<evidence type="ECO:0000313" key="7">
    <source>
        <dbReference type="Proteomes" id="UP000586093"/>
    </source>
</evidence>
<dbReference type="InterPro" id="IPR006680">
    <property type="entry name" value="Amidohydro-rel"/>
</dbReference>
<dbReference type="AlphaFoldDB" id="A0A839HQK3"/>
<keyword evidence="4" id="KW-0862">Zinc</keyword>
<dbReference type="PANTHER" id="PTHR43794">
    <property type="entry name" value="AMINOHYDROLASE SSNA-RELATED"/>
    <property type="match status" value="1"/>
</dbReference>
<evidence type="ECO:0000256" key="2">
    <source>
        <dbReference type="ARBA" id="ARBA00022723"/>
    </source>
</evidence>
<comment type="similarity">
    <text evidence="1">Belongs to the metallo-dependent hydrolases superfamily. ATZ/TRZ family.</text>
</comment>
<keyword evidence="7" id="KW-1185">Reference proteome</keyword>
<evidence type="ECO:0000256" key="4">
    <source>
        <dbReference type="ARBA" id="ARBA00022833"/>
    </source>
</evidence>
<gene>
    <name evidence="6" type="ORF">H4F90_04915</name>
</gene>
<sequence length="456" mass="48827">MPTLLIHHARLLVTQDDARREIEDGAVFIRDQVIEAVGPSAELPASADEVLDARGLIVLPGLVNTHHHMYQTLTRARAQDCELFDWLRTLYPIWGRMTPEMIRVSTQTAMAELLLSGCTTSSDHLYLYPNGATLEDSLEAAEQIGMRFHAARGAMSVGESAGGLPPDALVESEAAILKDTQRLIERWHDPARHAMRRIVVAPCSPFSVSPALMRESARLARSFGAGHGVSLHTHLAENDKDIAYSRERFGMTPAEYAESLGWTGRDVWHAHCVKLDAPGIGLFARTGTGVAHCPCSNMRLASGIAPIRAMRAAGVPVGLGVDGSASNDGSHLLAEARMALLLQRVAHGPVEGPAALGVRGALDLATRGGAAVLGRDDLGAIAPGMSADLAIFALDDVAQAGAQHDPLAALLLCQPPRTRHTVVNGRFVVRDGELQTLSLPRLVETHNRLARQLDAG</sequence>
<evidence type="ECO:0000313" key="6">
    <source>
        <dbReference type="EMBL" id="MBB1161321.1"/>
    </source>
</evidence>
<dbReference type="PANTHER" id="PTHR43794:SF11">
    <property type="entry name" value="AMIDOHYDROLASE-RELATED DOMAIN-CONTAINING PROTEIN"/>
    <property type="match status" value="1"/>
</dbReference>
<dbReference type="RefSeq" id="WP_182662012.1">
    <property type="nucleotide sequence ID" value="NZ_JACIVI010000001.1"/>
</dbReference>
<dbReference type="Proteomes" id="UP000586093">
    <property type="component" value="Unassembled WGS sequence"/>
</dbReference>
<dbReference type="EC" id="3.5.4.32" evidence="6"/>
<dbReference type="FunFam" id="3.20.20.140:FF:000014">
    <property type="entry name" value="5-methylthioadenosine/S-adenosylhomocysteine deaminase"/>
    <property type="match status" value="1"/>
</dbReference>
<feature type="domain" description="Amidohydrolase-related" evidence="5">
    <location>
        <begin position="57"/>
        <end position="427"/>
    </location>
</feature>
<protein>
    <submittedName>
        <fullName evidence="6">8-oxoguanine deaminase</fullName>
        <ecNumber evidence="6">3.5.4.32</ecNumber>
    </submittedName>
</protein>
<dbReference type="SUPFAM" id="SSF51556">
    <property type="entry name" value="Metallo-dependent hydrolases"/>
    <property type="match status" value="1"/>
</dbReference>
<dbReference type="InterPro" id="IPR050287">
    <property type="entry name" value="MTA/SAH_deaminase"/>
</dbReference>
<organism evidence="6 7">
    <name type="scientific">Aquariibacter albus</name>
    <dbReference type="NCBI Taxonomy" id="2759899"/>
    <lineage>
        <taxon>Bacteria</taxon>
        <taxon>Pseudomonadati</taxon>
        <taxon>Pseudomonadota</taxon>
        <taxon>Betaproteobacteria</taxon>
        <taxon>Burkholderiales</taxon>
        <taxon>Sphaerotilaceae</taxon>
        <taxon>Aquariibacter</taxon>
    </lineage>
</organism>
<dbReference type="NCBIfam" id="NF006055">
    <property type="entry name" value="PRK08203.1"/>
    <property type="match status" value="1"/>
</dbReference>
<dbReference type="Gene3D" id="2.30.40.10">
    <property type="entry name" value="Urease, subunit C, domain 1"/>
    <property type="match status" value="1"/>
</dbReference>
<dbReference type="GO" id="GO:0046872">
    <property type="term" value="F:metal ion binding"/>
    <property type="evidence" value="ECO:0007669"/>
    <property type="project" value="UniProtKB-KW"/>
</dbReference>